<evidence type="ECO:0000313" key="2">
    <source>
        <dbReference type="EMBL" id="AEN77354.1"/>
    </source>
</evidence>
<dbReference type="AlphaFoldDB" id="G2SPK0"/>
<reference evidence="2 3" key="1">
    <citation type="journal article" date="2011" name="Microb. Cell Fact.">
        <title>Genome sequences and comparative genomics of two Lactobacillus ruminis strains from the bovine and human intestinal tracts.</title>
        <authorList>
            <person name="Forde B.M."/>
            <person name="Neville B.A."/>
            <person name="O'Donnell M.M."/>
            <person name="Riboulet-Bisson E."/>
            <person name="Claesson M.J."/>
            <person name="Coghlan A."/>
            <person name="Ross R.P."/>
            <person name="O'Toole P.W."/>
        </authorList>
    </citation>
    <scope>NUCLEOTIDE SEQUENCE [LARGE SCALE GENOMIC DNA]</scope>
    <source>
        <strain evidence="3">ATCC 27782 / RF3</strain>
    </source>
</reference>
<sequence length="43" mass="4683">MQSDNKKAYPALGSEENVPVAELGFLTVLLSFFGLGEVKKKRA</sequence>
<dbReference type="GeneID" id="77212705"/>
<keyword evidence="1" id="KW-1133">Transmembrane helix</keyword>
<feature type="transmembrane region" description="Helical" evidence="1">
    <location>
        <begin position="20"/>
        <end position="38"/>
    </location>
</feature>
<gene>
    <name evidence="2" type="ordered locus">LRC_00200</name>
</gene>
<keyword evidence="1" id="KW-0812">Transmembrane</keyword>
<protein>
    <submittedName>
        <fullName evidence="2">Uncharacterized protein</fullName>
    </submittedName>
</protein>
<keyword evidence="3" id="KW-1185">Reference proteome</keyword>
<organism evidence="2 3">
    <name type="scientific">Ligilactobacillus ruminis (strain ATCC 27782 / RF3)</name>
    <name type="common">Lactobacillus ruminis</name>
    <dbReference type="NCBI Taxonomy" id="1069534"/>
    <lineage>
        <taxon>Bacteria</taxon>
        <taxon>Bacillati</taxon>
        <taxon>Bacillota</taxon>
        <taxon>Bacilli</taxon>
        <taxon>Lactobacillales</taxon>
        <taxon>Lactobacillaceae</taxon>
        <taxon>Ligilactobacillus</taxon>
    </lineage>
</organism>
<dbReference type="STRING" id="1069534.LRC_00200"/>
<dbReference type="EMBL" id="CP003032">
    <property type="protein sequence ID" value="AEN77354.1"/>
    <property type="molecule type" value="Genomic_DNA"/>
</dbReference>
<dbReference type="RefSeq" id="WP_014072641.1">
    <property type="nucleotide sequence ID" value="NC_015975.1"/>
</dbReference>
<evidence type="ECO:0000256" key="1">
    <source>
        <dbReference type="SAM" id="Phobius"/>
    </source>
</evidence>
<dbReference type="Proteomes" id="UP000001279">
    <property type="component" value="Chromosome"/>
</dbReference>
<dbReference type="PATRIC" id="fig|1069534.5.peg.24"/>
<name>G2SPK0_LIGR2</name>
<dbReference type="KEGG" id="lrm:LRC_00200"/>
<evidence type="ECO:0000313" key="3">
    <source>
        <dbReference type="Proteomes" id="UP000001279"/>
    </source>
</evidence>
<dbReference type="HOGENOM" id="CLU_3235359_0_0_9"/>
<accession>G2SPK0</accession>
<proteinExistence type="predicted"/>
<keyword evidence="1" id="KW-0472">Membrane</keyword>